<dbReference type="InterPro" id="IPR009003">
    <property type="entry name" value="Peptidase_S1_PA"/>
</dbReference>
<dbReference type="InterPro" id="IPR001254">
    <property type="entry name" value="Trypsin_dom"/>
</dbReference>
<evidence type="ECO:0000256" key="4">
    <source>
        <dbReference type="SAM" id="SignalP"/>
    </source>
</evidence>
<feature type="chain" id="PRO_5036402765" description="Peptidase S1 domain-containing protein" evidence="4">
    <location>
        <begin position="20"/>
        <end position="474"/>
    </location>
</feature>
<dbReference type="PANTHER" id="PTHR24252:SF7">
    <property type="entry name" value="HYALIN"/>
    <property type="match status" value="1"/>
</dbReference>
<keyword evidence="2" id="KW-0378">Hydrolase</keyword>
<evidence type="ECO:0000256" key="1">
    <source>
        <dbReference type="ARBA" id="ARBA00023157"/>
    </source>
</evidence>
<sequence>MGLSVVGLVLLVGSACVQGEAERRKAEFPSMGNPEKRQTPPCGANYGLFLGQYYPLVSANYPNNIPVPHSCSWMFSCPVEMTLQCSNFQLPLNLLCLWTGFTYNGKTMCGSSTALQSPVNVGRTLNARLYASVYTGKGFTCTVTCGSRASCSKLERKKKGEIACNDFIEQLFQEFPDSLPTSSDCGVSQYPRKRVESSPPVNSTESGDENPPGNSTDVDRIVGGSVVPSQRKYPWMVWYRTSSVAFWCGGTLIGDRYVLTASHCVHDAPSATYYVTLGDLDRNTPFESGSIVIPAQAIEHPQFVIKKSGNSLLAINNDIALLKLSRPVDFQAYPHIRPICLSMFALPFTGQTVVDAGWGATTPWEGANGITTARLMEVTVNVVSDAVCKNNYPTLFNTNFFCTQGDGKNTCNGDSGGPVMYKTPSGYYQNIGVTSFSKSCSPNYGAAFAKTAIYVNSFIGAYTNDARWCPPPGY</sequence>
<name>A0A7R9A537_9CRUS</name>
<dbReference type="EMBL" id="LR901150">
    <property type="protein sequence ID" value="CAD7247918.1"/>
    <property type="molecule type" value="Genomic_DNA"/>
</dbReference>
<dbReference type="PROSITE" id="PS00135">
    <property type="entry name" value="TRYPSIN_SER"/>
    <property type="match status" value="1"/>
</dbReference>
<keyword evidence="2" id="KW-0645">Protease</keyword>
<keyword evidence="7" id="KW-1185">Reference proteome</keyword>
<dbReference type="InterPro" id="IPR018114">
    <property type="entry name" value="TRYPSIN_HIS"/>
</dbReference>
<dbReference type="PROSITE" id="PS00134">
    <property type="entry name" value="TRYPSIN_HIS"/>
    <property type="match status" value="1"/>
</dbReference>
<evidence type="ECO:0000259" key="5">
    <source>
        <dbReference type="PROSITE" id="PS50240"/>
    </source>
</evidence>
<dbReference type="InterPro" id="IPR001314">
    <property type="entry name" value="Peptidase_S1A"/>
</dbReference>
<protein>
    <recommendedName>
        <fullName evidence="5">Peptidase S1 domain-containing protein</fullName>
    </recommendedName>
</protein>
<dbReference type="InterPro" id="IPR033116">
    <property type="entry name" value="TRYPSIN_SER"/>
</dbReference>
<organism evidence="6">
    <name type="scientific">Darwinula stevensoni</name>
    <dbReference type="NCBI Taxonomy" id="69355"/>
    <lineage>
        <taxon>Eukaryota</taxon>
        <taxon>Metazoa</taxon>
        <taxon>Ecdysozoa</taxon>
        <taxon>Arthropoda</taxon>
        <taxon>Crustacea</taxon>
        <taxon>Oligostraca</taxon>
        <taxon>Ostracoda</taxon>
        <taxon>Podocopa</taxon>
        <taxon>Podocopida</taxon>
        <taxon>Darwinulocopina</taxon>
        <taxon>Darwinuloidea</taxon>
        <taxon>Darwinulidae</taxon>
        <taxon>Darwinula</taxon>
    </lineage>
</organism>
<evidence type="ECO:0000313" key="6">
    <source>
        <dbReference type="EMBL" id="CAD7247918.1"/>
    </source>
</evidence>
<dbReference type="CDD" id="cd00190">
    <property type="entry name" value="Tryp_SPc"/>
    <property type="match status" value="1"/>
</dbReference>
<dbReference type="EMBL" id="CAJPEV010001633">
    <property type="protein sequence ID" value="CAG0893628.1"/>
    <property type="molecule type" value="Genomic_DNA"/>
</dbReference>
<feature type="domain" description="Peptidase S1" evidence="5">
    <location>
        <begin position="221"/>
        <end position="474"/>
    </location>
</feature>
<dbReference type="SMART" id="SM00020">
    <property type="entry name" value="Tryp_SPc"/>
    <property type="match status" value="1"/>
</dbReference>
<dbReference type="OrthoDB" id="93664at2759"/>
<dbReference type="Pfam" id="PF00089">
    <property type="entry name" value="Trypsin"/>
    <property type="match status" value="1"/>
</dbReference>
<gene>
    <name evidence="6" type="ORF">DSTB1V02_LOCUS7742</name>
</gene>
<reference evidence="6" key="1">
    <citation type="submission" date="2020-11" db="EMBL/GenBank/DDBJ databases">
        <authorList>
            <person name="Tran Van P."/>
        </authorList>
    </citation>
    <scope>NUCLEOTIDE SEQUENCE</scope>
</reference>
<dbReference type="Proteomes" id="UP000677054">
    <property type="component" value="Unassembled WGS sequence"/>
</dbReference>
<keyword evidence="1" id="KW-1015">Disulfide bond</keyword>
<proteinExistence type="predicted"/>
<keyword evidence="2" id="KW-0720">Serine protease</keyword>
<keyword evidence="4" id="KW-0732">Signal</keyword>
<dbReference type="GO" id="GO:0004252">
    <property type="term" value="F:serine-type endopeptidase activity"/>
    <property type="evidence" value="ECO:0007669"/>
    <property type="project" value="InterPro"/>
</dbReference>
<dbReference type="InterPro" id="IPR043504">
    <property type="entry name" value="Peptidase_S1_PA_chymotrypsin"/>
</dbReference>
<evidence type="ECO:0000256" key="2">
    <source>
        <dbReference type="RuleBase" id="RU363034"/>
    </source>
</evidence>
<evidence type="ECO:0000256" key="3">
    <source>
        <dbReference type="SAM" id="MobiDB-lite"/>
    </source>
</evidence>
<feature type="region of interest" description="Disordered" evidence="3">
    <location>
        <begin position="180"/>
        <end position="221"/>
    </location>
</feature>
<dbReference type="PROSITE" id="PS50240">
    <property type="entry name" value="TRYPSIN_DOM"/>
    <property type="match status" value="1"/>
</dbReference>
<dbReference type="PRINTS" id="PR00722">
    <property type="entry name" value="CHYMOTRYPSIN"/>
</dbReference>
<feature type="signal peptide" evidence="4">
    <location>
        <begin position="1"/>
        <end position="19"/>
    </location>
</feature>
<dbReference type="SUPFAM" id="SSF50494">
    <property type="entry name" value="Trypsin-like serine proteases"/>
    <property type="match status" value="1"/>
</dbReference>
<accession>A0A7R9A537</accession>
<dbReference type="FunFam" id="2.40.10.10:FF:000068">
    <property type="entry name" value="transmembrane protease serine 2"/>
    <property type="match status" value="1"/>
</dbReference>
<dbReference type="PANTHER" id="PTHR24252">
    <property type="entry name" value="ACROSIN-RELATED"/>
    <property type="match status" value="1"/>
</dbReference>
<dbReference type="Gene3D" id="2.40.10.10">
    <property type="entry name" value="Trypsin-like serine proteases"/>
    <property type="match status" value="1"/>
</dbReference>
<evidence type="ECO:0000313" key="7">
    <source>
        <dbReference type="Proteomes" id="UP000677054"/>
    </source>
</evidence>
<dbReference type="GO" id="GO:0006508">
    <property type="term" value="P:proteolysis"/>
    <property type="evidence" value="ECO:0007669"/>
    <property type="project" value="UniProtKB-KW"/>
</dbReference>
<dbReference type="AlphaFoldDB" id="A0A7R9A537"/>